<gene>
    <name evidence="6" type="primary">AUGUSTUS-3.0.2_11768</name>
    <name evidence="6" type="ORF">TcasGA2_TC011768</name>
</gene>
<dbReference type="Gene3D" id="3.20.20.10">
    <property type="entry name" value="Alanine racemase"/>
    <property type="match status" value="1"/>
</dbReference>
<keyword evidence="7" id="KW-1185">Reference proteome</keyword>
<evidence type="ECO:0000313" key="7">
    <source>
        <dbReference type="Proteomes" id="UP000007266"/>
    </source>
</evidence>
<evidence type="ECO:0000256" key="1">
    <source>
        <dbReference type="ARBA" id="ARBA00022898"/>
    </source>
</evidence>
<accession>D6WZU8</accession>
<comment type="similarity">
    <text evidence="2 4">Belongs to the pyridoxal phosphate-binding protein YggS/PROSC family.</text>
</comment>
<dbReference type="PANTHER" id="PTHR10146:SF14">
    <property type="entry name" value="PYRIDOXAL PHOSPHATE HOMEOSTASIS PROTEIN"/>
    <property type="match status" value="1"/>
</dbReference>
<name>D6WZU8_TRICA</name>
<dbReference type="InterPro" id="IPR001608">
    <property type="entry name" value="Ala_racemase_N"/>
</dbReference>
<dbReference type="FunCoup" id="D6WZU8">
    <property type="interactions" value="715"/>
</dbReference>
<evidence type="ECO:0000256" key="2">
    <source>
        <dbReference type="HAMAP-Rule" id="MF_03225"/>
    </source>
</evidence>
<sequence>MSEIDVKLGLRKVLERIEQASLKTPQELRCKPPRLVAVTKTKPVELIVQAYEAGQRHFGENYVQELEEKSHHPLILEKCKEIKWHFIGHLQTNKINKVLATPNLYMVETVHSQKLAANLNKSWPKFGPLDSKLNVMVQINTSAEEEKSGIEPNEVVDLTKFVLNECPNLHLEGLMTIGKFGYDISNGPNPDFLTLRSCRDRVCRELGLDWKTVELSMGMSDGYEHAIELGSTNVRVGTAIFGERTKKQ</sequence>
<evidence type="ECO:0000259" key="5">
    <source>
        <dbReference type="Pfam" id="PF01168"/>
    </source>
</evidence>
<dbReference type="OMA" id="PLEWHMI"/>
<dbReference type="NCBIfam" id="TIGR00044">
    <property type="entry name" value="YggS family pyridoxal phosphate-dependent enzyme"/>
    <property type="match status" value="1"/>
</dbReference>
<dbReference type="EMBL" id="KQ971372">
    <property type="protein sequence ID" value="EFA09643.1"/>
    <property type="molecule type" value="Genomic_DNA"/>
</dbReference>
<proteinExistence type="inferred from homology"/>
<dbReference type="STRING" id="7070.D6WZU8"/>
<dbReference type="FunFam" id="3.20.20.10:FF:000007">
    <property type="entry name" value="Pyridoxal phosphate homeostasis protein"/>
    <property type="match status" value="1"/>
</dbReference>
<dbReference type="GO" id="GO:0030170">
    <property type="term" value="F:pyridoxal phosphate binding"/>
    <property type="evidence" value="ECO:0000318"/>
    <property type="project" value="GO_Central"/>
</dbReference>
<dbReference type="AlphaFoldDB" id="D6WZU8"/>
<dbReference type="InParanoid" id="D6WZU8"/>
<reference evidence="6 7" key="2">
    <citation type="journal article" date="2010" name="Nucleic Acids Res.">
        <title>BeetleBase in 2010: revisions to provide comprehensive genomic information for Tribolium castaneum.</title>
        <authorList>
            <person name="Kim H.S."/>
            <person name="Murphy T."/>
            <person name="Xia J."/>
            <person name="Caragea D."/>
            <person name="Park Y."/>
            <person name="Beeman R.W."/>
            <person name="Lorenzen M.D."/>
            <person name="Butcher S."/>
            <person name="Manak J.R."/>
            <person name="Brown S.J."/>
        </authorList>
    </citation>
    <scope>GENOME REANNOTATION</scope>
    <source>
        <strain evidence="6 7">Georgia GA2</strain>
    </source>
</reference>
<comment type="function">
    <text evidence="2">Pyridoxal 5'-phosphate (PLP)-binding protein, which may be involved in intracellular homeostatic regulation of pyridoxal 5'-phosphate (PLP), the active form of vitamin B6.</text>
</comment>
<dbReference type="SUPFAM" id="SSF51419">
    <property type="entry name" value="PLP-binding barrel"/>
    <property type="match status" value="1"/>
</dbReference>
<evidence type="ECO:0000313" key="6">
    <source>
        <dbReference type="EMBL" id="EFA09643.1"/>
    </source>
</evidence>
<dbReference type="PROSITE" id="PS01211">
    <property type="entry name" value="UPF0001"/>
    <property type="match status" value="1"/>
</dbReference>
<organism evidence="6 7">
    <name type="scientific">Tribolium castaneum</name>
    <name type="common">Red flour beetle</name>
    <dbReference type="NCBI Taxonomy" id="7070"/>
    <lineage>
        <taxon>Eukaryota</taxon>
        <taxon>Metazoa</taxon>
        <taxon>Ecdysozoa</taxon>
        <taxon>Arthropoda</taxon>
        <taxon>Hexapoda</taxon>
        <taxon>Insecta</taxon>
        <taxon>Pterygota</taxon>
        <taxon>Neoptera</taxon>
        <taxon>Endopterygota</taxon>
        <taxon>Coleoptera</taxon>
        <taxon>Polyphaga</taxon>
        <taxon>Cucujiformia</taxon>
        <taxon>Tenebrionidae</taxon>
        <taxon>Tenebrionidae incertae sedis</taxon>
        <taxon>Tribolium</taxon>
    </lineage>
</organism>
<protein>
    <recommendedName>
        <fullName evidence="2">Pyridoxal phosphate homeostasis protein</fullName>
        <shortName evidence="2">PLP homeostasis protein</shortName>
    </recommendedName>
</protein>
<dbReference type="Pfam" id="PF01168">
    <property type="entry name" value="Ala_racemase_N"/>
    <property type="match status" value="1"/>
</dbReference>
<dbReference type="InterPro" id="IPR029066">
    <property type="entry name" value="PLP-binding_barrel"/>
</dbReference>
<evidence type="ECO:0000256" key="4">
    <source>
        <dbReference type="RuleBase" id="RU004514"/>
    </source>
</evidence>
<dbReference type="PANTHER" id="PTHR10146">
    <property type="entry name" value="PROLINE SYNTHETASE CO-TRANSCRIBED BACTERIAL HOMOLOG PROTEIN"/>
    <property type="match status" value="1"/>
</dbReference>
<dbReference type="Proteomes" id="UP000007266">
    <property type="component" value="Linkage group 9"/>
</dbReference>
<keyword evidence="1 2" id="KW-0663">Pyridoxal phosphate</keyword>
<feature type="modified residue" description="N6-(pyridoxal phosphate)lysine" evidence="2 3">
    <location>
        <position position="40"/>
    </location>
</feature>
<dbReference type="CDD" id="cd06822">
    <property type="entry name" value="PLPDE_III_YBL036c_euk"/>
    <property type="match status" value="1"/>
</dbReference>
<dbReference type="InterPro" id="IPR011078">
    <property type="entry name" value="PyrdxlP_homeostasis"/>
</dbReference>
<evidence type="ECO:0000256" key="3">
    <source>
        <dbReference type="PIRSR" id="PIRSR004848-1"/>
    </source>
</evidence>
<dbReference type="GO" id="GO:0042816">
    <property type="term" value="P:vitamin B6 metabolic process"/>
    <property type="evidence" value="ECO:0000318"/>
    <property type="project" value="GO_Central"/>
</dbReference>
<dbReference type="HOGENOM" id="CLU_059988_2_1_1"/>
<dbReference type="PIRSF" id="PIRSF004848">
    <property type="entry name" value="YBL036c_PLPDEIII"/>
    <property type="match status" value="1"/>
</dbReference>
<dbReference type="PhylomeDB" id="D6WZU8"/>
<dbReference type="HAMAP" id="MF_02087">
    <property type="entry name" value="PLP_homeostasis"/>
    <property type="match status" value="1"/>
</dbReference>
<reference evidence="6 7" key="1">
    <citation type="journal article" date="2008" name="Nature">
        <title>The genome of the model beetle and pest Tribolium castaneum.</title>
        <authorList>
            <consortium name="Tribolium Genome Sequencing Consortium"/>
            <person name="Richards S."/>
            <person name="Gibbs R.A."/>
            <person name="Weinstock G.M."/>
            <person name="Brown S.J."/>
            <person name="Denell R."/>
            <person name="Beeman R.W."/>
            <person name="Gibbs R."/>
            <person name="Beeman R.W."/>
            <person name="Brown S.J."/>
            <person name="Bucher G."/>
            <person name="Friedrich M."/>
            <person name="Grimmelikhuijzen C.J."/>
            <person name="Klingler M."/>
            <person name="Lorenzen M."/>
            <person name="Richards S."/>
            <person name="Roth S."/>
            <person name="Schroder R."/>
            <person name="Tautz D."/>
            <person name="Zdobnov E.M."/>
            <person name="Muzny D."/>
            <person name="Gibbs R.A."/>
            <person name="Weinstock G.M."/>
            <person name="Attaway T."/>
            <person name="Bell S."/>
            <person name="Buhay C.J."/>
            <person name="Chandrabose M.N."/>
            <person name="Chavez D."/>
            <person name="Clerk-Blankenburg K.P."/>
            <person name="Cree A."/>
            <person name="Dao M."/>
            <person name="Davis C."/>
            <person name="Chacko J."/>
            <person name="Dinh H."/>
            <person name="Dugan-Rocha S."/>
            <person name="Fowler G."/>
            <person name="Garner T.T."/>
            <person name="Garnes J."/>
            <person name="Gnirke A."/>
            <person name="Hawes A."/>
            <person name="Hernandez J."/>
            <person name="Hines S."/>
            <person name="Holder M."/>
            <person name="Hume J."/>
            <person name="Jhangiani S.N."/>
            <person name="Joshi V."/>
            <person name="Khan Z.M."/>
            <person name="Jackson L."/>
            <person name="Kovar C."/>
            <person name="Kowis A."/>
            <person name="Lee S."/>
            <person name="Lewis L.R."/>
            <person name="Margolis J."/>
            <person name="Morgan M."/>
            <person name="Nazareth L.V."/>
            <person name="Nguyen N."/>
            <person name="Okwuonu G."/>
            <person name="Parker D."/>
            <person name="Richards S."/>
            <person name="Ruiz S.J."/>
            <person name="Santibanez J."/>
            <person name="Savard J."/>
            <person name="Scherer S.E."/>
            <person name="Schneider B."/>
            <person name="Sodergren E."/>
            <person name="Tautz D."/>
            <person name="Vattahil S."/>
            <person name="Villasana D."/>
            <person name="White C.S."/>
            <person name="Wright R."/>
            <person name="Park Y."/>
            <person name="Beeman R.W."/>
            <person name="Lord J."/>
            <person name="Oppert B."/>
            <person name="Lorenzen M."/>
            <person name="Brown S."/>
            <person name="Wang L."/>
            <person name="Savard J."/>
            <person name="Tautz D."/>
            <person name="Richards S."/>
            <person name="Weinstock G."/>
            <person name="Gibbs R.A."/>
            <person name="Liu Y."/>
            <person name="Worley K."/>
            <person name="Weinstock G."/>
            <person name="Elsik C.G."/>
            <person name="Reese J.T."/>
            <person name="Elhaik E."/>
            <person name="Landan G."/>
            <person name="Graur D."/>
            <person name="Arensburger P."/>
            <person name="Atkinson P."/>
            <person name="Beeman R.W."/>
            <person name="Beidler J."/>
            <person name="Brown S.J."/>
            <person name="Demuth J.P."/>
            <person name="Drury D.W."/>
            <person name="Du Y.Z."/>
            <person name="Fujiwara H."/>
            <person name="Lorenzen M."/>
            <person name="Maselli V."/>
            <person name="Osanai M."/>
            <person name="Park Y."/>
            <person name="Robertson H.M."/>
            <person name="Tu Z."/>
            <person name="Wang J.J."/>
            <person name="Wang S."/>
            <person name="Richards S."/>
            <person name="Song H."/>
            <person name="Zhang L."/>
            <person name="Sodergren E."/>
            <person name="Werner D."/>
            <person name="Stanke M."/>
            <person name="Morgenstern B."/>
            <person name="Solovyev V."/>
            <person name="Kosarev P."/>
            <person name="Brown G."/>
            <person name="Chen H.C."/>
            <person name="Ermolaeva O."/>
            <person name="Hlavina W."/>
            <person name="Kapustin Y."/>
            <person name="Kiryutin B."/>
            <person name="Kitts P."/>
            <person name="Maglott D."/>
            <person name="Pruitt K."/>
            <person name="Sapojnikov V."/>
            <person name="Souvorov A."/>
            <person name="Mackey A.J."/>
            <person name="Waterhouse R.M."/>
            <person name="Wyder S."/>
            <person name="Zdobnov E.M."/>
            <person name="Zdobnov E.M."/>
            <person name="Wyder S."/>
            <person name="Kriventseva E.V."/>
            <person name="Kadowaki T."/>
            <person name="Bork P."/>
            <person name="Aranda M."/>
            <person name="Bao R."/>
            <person name="Beermann A."/>
            <person name="Berns N."/>
            <person name="Bolognesi R."/>
            <person name="Bonneton F."/>
            <person name="Bopp D."/>
            <person name="Brown S.J."/>
            <person name="Bucher G."/>
            <person name="Butts T."/>
            <person name="Chaumot A."/>
            <person name="Denell R.E."/>
            <person name="Ferrier D.E."/>
            <person name="Friedrich M."/>
            <person name="Gordon C.M."/>
            <person name="Jindra M."/>
            <person name="Klingler M."/>
            <person name="Lan Q."/>
            <person name="Lattorff H.M."/>
            <person name="Laudet V."/>
            <person name="von Levetsow C."/>
            <person name="Liu Z."/>
            <person name="Lutz R."/>
            <person name="Lynch J.A."/>
            <person name="da Fonseca R.N."/>
            <person name="Posnien N."/>
            <person name="Reuter R."/>
            <person name="Roth S."/>
            <person name="Savard J."/>
            <person name="Schinko J.B."/>
            <person name="Schmitt C."/>
            <person name="Schoppmeier M."/>
            <person name="Schroder R."/>
            <person name="Shippy T.D."/>
            <person name="Simonnet F."/>
            <person name="Marques-Souza H."/>
            <person name="Tautz D."/>
            <person name="Tomoyasu Y."/>
            <person name="Trauner J."/>
            <person name="Van der Zee M."/>
            <person name="Vervoort M."/>
            <person name="Wittkopp N."/>
            <person name="Wimmer E.A."/>
            <person name="Yang X."/>
            <person name="Jones A.K."/>
            <person name="Sattelle D.B."/>
            <person name="Ebert P.R."/>
            <person name="Nelson D."/>
            <person name="Scott J.G."/>
            <person name="Beeman R.W."/>
            <person name="Muthukrishnan S."/>
            <person name="Kramer K.J."/>
            <person name="Arakane Y."/>
            <person name="Beeman R.W."/>
            <person name="Zhu Q."/>
            <person name="Hogenkamp D."/>
            <person name="Dixit R."/>
            <person name="Oppert B."/>
            <person name="Jiang H."/>
            <person name="Zou Z."/>
            <person name="Marshall J."/>
            <person name="Elpidina E."/>
            <person name="Vinokurov K."/>
            <person name="Oppert C."/>
            <person name="Zou Z."/>
            <person name="Evans J."/>
            <person name="Lu Z."/>
            <person name="Zhao P."/>
            <person name="Sumathipala N."/>
            <person name="Altincicek B."/>
            <person name="Vilcinskas A."/>
            <person name="Williams M."/>
            <person name="Hultmark D."/>
            <person name="Hetru C."/>
            <person name="Jiang H."/>
            <person name="Grimmelikhuijzen C.J."/>
            <person name="Hauser F."/>
            <person name="Cazzamali G."/>
            <person name="Williamson M."/>
            <person name="Park Y."/>
            <person name="Li B."/>
            <person name="Tanaka Y."/>
            <person name="Predel R."/>
            <person name="Neupert S."/>
            <person name="Schachtner J."/>
            <person name="Verleyen P."/>
            <person name="Raible F."/>
            <person name="Bork P."/>
            <person name="Friedrich M."/>
            <person name="Walden K.K."/>
            <person name="Robertson H.M."/>
            <person name="Angeli S."/>
            <person name="Foret S."/>
            <person name="Bucher G."/>
            <person name="Schuetz S."/>
            <person name="Maleszka R."/>
            <person name="Wimmer E.A."/>
            <person name="Beeman R.W."/>
            <person name="Lorenzen M."/>
            <person name="Tomoyasu Y."/>
            <person name="Miller S.C."/>
            <person name="Grossmann D."/>
            <person name="Bucher G."/>
        </authorList>
    </citation>
    <scope>NUCLEOTIDE SEQUENCE [LARGE SCALE GENOMIC DNA]</scope>
    <source>
        <strain evidence="6 7">Georgia GA2</strain>
    </source>
</reference>
<dbReference type="GO" id="GO:0005737">
    <property type="term" value="C:cytoplasm"/>
    <property type="evidence" value="ECO:0000318"/>
    <property type="project" value="GO_Central"/>
</dbReference>
<comment type="cofactor">
    <cofactor evidence="3">
        <name>pyridoxal 5'-phosphate</name>
        <dbReference type="ChEBI" id="CHEBI:597326"/>
    </cofactor>
</comment>
<feature type="domain" description="Alanine racemase N-terminal" evidence="5">
    <location>
        <begin position="31"/>
        <end position="244"/>
    </location>
</feature>
<dbReference type="eggNOG" id="KOG3157">
    <property type="taxonomic scope" value="Eukaryota"/>
</dbReference>